<feature type="coiled-coil region" evidence="3">
    <location>
        <begin position="23"/>
        <end position="57"/>
    </location>
</feature>
<dbReference type="AlphaFoldDB" id="A0A497XPH4"/>
<dbReference type="RefSeq" id="WP_121239988.1">
    <property type="nucleotide sequence ID" value="NZ_BHVV01000001.1"/>
</dbReference>
<gene>
    <name evidence="4" type="ORF">DFR35_0613</name>
</gene>
<organism evidence="4 5">
    <name type="scientific">Sulfurisoma sediminicola</name>
    <dbReference type="NCBI Taxonomy" id="1381557"/>
    <lineage>
        <taxon>Bacteria</taxon>
        <taxon>Pseudomonadati</taxon>
        <taxon>Pseudomonadota</taxon>
        <taxon>Betaproteobacteria</taxon>
        <taxon>Nitrosomonadales</taxon>
        <taxon>Sterolibacteriaceae</taxon>
        <taxon>Sulfurisoma</taxon>
    </lineage>
</organism>
<dbReference type="GO" id="GO:0016020">
    <property type="term" value="C:membrane"/>
    <property type="evidence" value="ECO:0007669"/>
    <property type="project" value="InterPro"/>
</dbReference>
<dbReference type="Gene3D" id="2.40.160.180">
    <property type="entry name" value="Carbohydrate-selective porin OprB"/>
    <property type="match status" value="1"/>
</dbReference>
<feature type="chain" id="PRO_5019616823" evidence="2">
    <location>
        <begin position="21"/>
        <end position="471"/>
    </location>
</feature>
<name>A0A497XPH4_9PROT</name>
<reference evidence="4 5" key="1">
    <citation type="submission" date="2018-10" db="EMBL/GenBank/DDBJ databases">
        <title>Genomic Encyclopedia of Type Strains, Phase IV (KMG-IV): sequencing the most valuable type-strain genomes for metagenomic binning, comparative biology and taxonomic classification.</title>
        <authorList>
            <person name="Goeker M."/>
        </authorList>
    </citation>
    <scope>NUCLEOTIDE SEQUENCE [LARGE SCALE GENOMIC DNA]</scope>
    <source>
        <strain evidence="4 5">DSM 26916</strain>
    </source>
</reference>
<keyword evidence="5" id="KW-1185">Reference proteome</keyword>
<evidence type="ECO:0000256" key="2">
    <source>
        <dbReference type="RuleBase" id="RU363072"/>
    </source>
</evidence>
<dbReference type="GO" id="GO:0015288">
    <property type="term" value="F:porin activity"/>
    <property type="evidence" value="ECO:0007669"/>
    <property type="project" value="InterPro"/>
</dbReference>
<dbReference type="EMBL" id="RCCI01000004">
    <property type="protein sequence ID" value="RLJ68059.1"/>
    <property type="molecule type" value="Genomic_DNA"/>
</dbReference>
<sequence>MRRPMIAALVAAGLAAPAIADDTTALRAELQRLADRIEALEKQNKDMEKALATERLSEKEPEVVTRLKAVEFQTLSMQKQARQIEYLEGISVGASLAGVWQEAGAGATSSRQRESLANYRGDLSVTLPGGTMGDAEGKIFTHLRFGQGNGVALKPTFTGTPNTTAFEIGSTPADDSFAILAQAWYQLKIPLVGDAAKRDAREHIHVTAGKIDPFVFFDQNAIADDETTRFMNNVFVHNPLLDSGGDIGADAYGFAPGAVFQYVNEQNKGAEWTLSLGVFGSAGGANFTDSPAHPLLIAQAETNARFAYLPGTYRAYLWNNGRGVDWDGAIRNHSGIGVSANQKVADALTLFGRYGHQWGGRVRFDRALTLGGEFDGSGWSRAADGLGIAFGVASASTFLRNEAAVADADGDGVPDLGYRPSGSEKQMEIYYRWKLNKNVDLSPDYQLIRRPAANGAAEQIHVIGLRARLGI</sequence>
<dbReference type="GO" id="GO:0008643">
    <property type="term" value="P:carbohydrate transport"/>
    <property type="evidence" value="ECO:0007669"/>
    <property type="project" value="InterPro"/>
</dbReference>
<dbReference type="InterPro" id="IPR038673">
    <property type="entry name" value="OprB_sf"/>
</dbReference>
<keyword evidence="3" id="KW-0175">Coiled coil</keyword>
<dbReference type="OrthoDB" id="5755240at2"/>
<dbReference type="Proteomes" id="UP000268908">
    <property type="component" value="Unassembled WGS sequence"/>
</dbReference>
<comment type="similarity">
    <text evidence="1 2">Belongs to the OprB family.</text>
</comment>
<protein>
    <submittedName>
        <fullName evidence="4">Carbohydrate-selective porin (OprB family)</fullName>
    </submittedName>
</protein>
<keyword evidence="2" id="KW-0732">Signal</keyword>
<feature type="signal peptide" evidence="2">
    <location>
        <begin position="1"/>
        <end position="20"/>
    </location>
</feature>
<comment type="caution">
    <text evidence="4">The sequence shown here is derived from an EMBL/GenBank/DDBJ whole genome shotgun (WGS) entry which is preliminary data.</text>
</comment>
<proteinExistence type="inferred from homology"/>
<evidence type="ECO:0000313" key="4">
    <source>
        <dbReference type="EMBL" id="RLJ68059.1"/>
    </source>
</evidence>
<dbReference type="Pfam" id="PF04966">
    <property type="entry name" value="OprB"/>
    <property type="match status" value="1"/>
</dbReference>
<evidence type="ECO:0000256" key="3">
    <source>
        <dbReference type="SAM" id="Coils"/>
    </source>
</evidence>
<evidence type="ECO:0000313" key="5">
    <source>
        <dbReference type="Proteomes" id="UP000268908"/>
    </source>
</evidence>
<evidence type="ECO:0000256" key="1">
    <source>
        <dbReference type="ARBA" id="ARBA00008769"/>
    </source>
</evidence>
<accession>A0A497XPH4</accession>
<dbReference type="InterPro" id="IPR007049">
    <property type="entry name" value="Carb-sel_porin_OprB"/>
</dbReference>